<gene>
    <name evidence="1" type="ORF">SDC9_173427</name>
</gene>
<comment type="caution">
    <text evidence="1">The sequence shown here is derived from an EMBL/GenBank/DDBJ whole genome shotgun (WGS) entry which is preliminary data.</text>
</comment>
<sequence length="180" mass="20149">MYKRVYRARGEDVERQVVQKFGNEDRLVGKEGVRDESHLRAGARSVDDRDVRHLAAGAAGRRHDDEAAPAPYFGRGGVEFVGLFAAGGRDDLRDVYDRAAAHGDEAFKAERRHGLDYLVRHHVGGLARAEILHEEALERQPQRSEVFLVYGADGEDKIPASKGKIFRELLTGLESVQFRL</sequence>
<dbReference type="AlphaFoldDB" id="A0A645GH38"/>
<reference evidence="1" key="1">
    <citation type="submission" date="2019-08" db="EMBL/GenBank/DDBJ databases">
        <authorList>
            <person name="Kucharzyk K."/>
            <person name="Murdoch R.W."/>
            <person name="Higgins S."/>
            <person name="Loffler F."/>
        </authorList>
    </citation>
    <scope>NUCLEOTIDE SEQUENCE</scope>
</reference>
<proteinExistence type="predicted"/>
<organism evidence="1">
    <name type="scientific">bioreactor metagenome</name>
    <dbReference type="NCBI Taxonomy" id="1076179"/>
    <lineage>
        <taxon>unclassified sequences</taxon>
        <taxon>metagenomes</taxon>
        <taxon>ecological metagenomes</taxon>
    </lineage>
</organism>
<name>A0A645GH38_9ZZZZ</name>
<accession>A0A645GH38</accession>
<dbReference type="EMBL" id="VSSQ01075392">
    <property type="protein sequence ID" value="MPN26005.1"/>
    <property type="molecule type" value="Genomic_DNA"/>
</dbReference>
<evidence type="ECO:0000313" key="1">
    <source>
        <dbReference type="EMBL" id="MPN26005.1"/>
    </source>
</evidence>
<protein>
    <submittedName>
        <fullName evidence="1">Uncharacterized protein</fullName>
    </submittedName>
</protein>